<organism evidence="10 11">
    <name type="scientific">Frigoriglobus tundricola</name>
    <dbReference type="NCBI Taxonomy" id="2774151"/>
    <lineage>
        <taxon>Bacteria</taxon>
        <taxon>Pseudomonadati</taxon>
        <taxon>Planctomycetota</taxon>
        <taxon>Planctomycetia</taxon>
        <taxon>Gemmatales</taxon>
        <taxon>Gemmataceae</taxon>
        <taxon>Frigoriglobus</taxon>
    </lineage>
</organism>
<evidence type="ECO:0000256" key="9">
    <source>
        <dbReference type="RuleBase" id="RU004480"/>
    </source>
</evidence>
<dbReference type="GO" id="GO:0004397">
    <property type="term" value="F:histidine ammonia-lyase activity"/>
    <property type="evidence" value="ECO:0007669"/>
    <property type="project" value="UniProtKB-UniRule"/>
</dbReference>
<dbReference type="InterPro" id="IPR022313">
    <property type="entry name" value="Phe/His_NH3-lyase_AS"/>
</dbReference>
<sequence>MTVPRITVRNLHADLAAAVEHFAADTADVERSRARVEAALADGRAHYGINTGFGALANKRVPDDQLATLQRNLLLSHAVGVGDPVPPEVTRLMLGLKVVSLGLGYSGVSLPVFRRLVEFDRRNLLPVVPSRGSVGASGDLAPLAHLCLPLIGLGEFWDDDRRGRVPAADALRAHDLPPVPLAAKDGLALINGTQLMAAYGAWVLERCSRLVDHFDLAAAMSLEALQGSIKPFDARVHAVRPHPGHGAVAANVRLLLRESEILESHRNCGKVQDPYCLRCVPQVHGASRDALAYASGVLETEINGVTDNPLVFARDGAGGGSDLADIVSGGNFHGQPLALALDFAAIALAEYASISERRIYLLLEGHDGLPRLLMRETGLNSGFMIPQYTAAALVSENKVLCHPASVDSIPTSLGQEDHVSMGSVSAVKLLMVLKNVETVLAIELLTAAQALDYRLPLRPGRGVEAAHRRIREVTHHREADYLFQDDLRRVGELTEGRALLEAAGSGGQSG</sequence>
<dbReference type="FunFam" id="1.20.200.10:FF:000003">
    <property type="entry name" value="Histidine ammonia-lyase"/>
    <property type="match status" value="1"/>
</dbReference>
<evidence type="ECO:0000256" key="4">
    <source>
        <dbReference type="ARBA" id="ARBA00023239"/>
    </source>
</evidence>
<comment type="subcellular location">
    <subcellularLocation>
        <location evidence="9">Cytoplasm</location>
    </subcellularLocation>
</comment>
<proteinExistence type="inferred from homology"/>
<evidence type="ECO:0000256" key="1">
    <source>
        <dbReference type="ARBA" id="ARBA00005113"/>
    </source>
</evidence>
<evidence type="ECO:0000256" key="8">
    <source>
        <dbReference type="RuleBase" id="RU004479"/>
    </source>
</evidence>
<accession>A0A6M5YN87</accession>
<dbReference type="KEGG" id="ftj:FTUN_2550"/>
<dbReference type="GO" id="GO:0019557">
    <property type="term" value="P:L-histidine catabolic process to glutamate and formate"/>
    <property type="evidence" value="ECO:0007669"/>
    <property type="project" value="UniProtKB-UniPathway"/>
</dbReference>
<dbReference type="NCBIfam" id="TIGR01225">
    <property type="entry name" value="hutH"/>
    <property type="match status" value="1"/>
</dbReference>
<dbReference type="EC" id="4.3.1.3" evidence="2 6"/>
<dbReference type="EMBL" id="CP053452">
    <property type="protein sequence ID" value="QJW95024.1"/>
    <property type="molecule type" value="Genomic_DNA"/>
</dbReference>
<keyword evidence="11" id="KW-1185">Reference proteome</keyword>
<evidence type="ECO:0000256" key="2">
    <source>
        <dbReference type="ARBA" id="ARBA00012994"/>
    </source>
</evidence>
<keyword evidence="4 7" id="KW-0456">Lyase</keyword>
<keyword evidence="3 8" id="KW-0369">Histidine metabolism</keyword>
<evidence type="ECO:0000313" key="10">
    <source>
        <dbReference type="EMBL" id="QJW95024.1"/>
    </source>
</evidence>
<dbReference type="Pfam" id="PF00221">
    <property type="entry name" value="Lyase_aromatic"/>
    <property type="match status" value="1"/>
</dbReference>
<evidence type="ECO:0000313" key="11">
    <source>
        <dbReference type="Proteomes" id="UP000503447"/>
    </source>
</evidence>
<name>A0A6M5YN87_9BACT</name>
<reference evidence="11" key="1">
    <citation type="submission" date="2020-05" db="EMBL/GenBank/DDBJ databases">
        <title>Frigoriglobus tundricola gen. nov., sp. nov., a psychrotolerant cellulolytic planctomycete of the family Gemmataceae with two divergent copies of 16S rRNA gene.</title>
        <authorList>
            <person name="Kulichevskaya I.S."/>
            <person name="Ivanova A.A."/>
            <person name="Naumoff D.G."/>
            <person name="Beletsky A.V."/>
            <person name="Rijpstra W.I.C."/>
            <person name="Sinninghe Damste J.S."/>
            <person name="Mardanov A.V."/>
            <person name="Ravin N.V."/>
            <person name="Dedysh S.N."/>
        </authorList>
    </citation>
    <scope>NUCLEOTIDE SEQUENCE [LARGE SCALE GENOMIC DNA]</scope>
    <source>
        <strain evidence="11">PL17</strain>
    </source>
</reference>
<dbReference type="NCBIfam" id="NF006871">
    <property type="entry name" value="PRK09367.1"/>
    <property type="match status" value="1"/>
</dbReference>
<evidence type="ECO:0000256" key="3">
    <source>
        <dbReference type="ARBA" id="ARBA00022808"/>
    </source>
</evidence>
<evidence type="ECO:0000256" key="6">
    <source>
        <dbReference type="NCBIfam" id="TIGR01225"/>
    </source>
</evidence>
<dbReference type="Gene3D" id="1.20.200.10">
    <property type="entry name" value="Fumarase/aspartase (Central domain)"/>
    <property type="match status" value="1"/>
</dbReference>
<dbReference type="AlphaFoldDB" id="A0A6M5YN87"/>
<dbReference type="PANTHER" id="PTHR10362">
    <property type="entry name" value="HISTIDINE AMMONIA-LYASE"/>
    <property type="match status" value="1"/>
</dbReference>
<gene>
    <name evidence="10" type="ORF">FTUN_2550</name>
</gene>
<dbReference type="InterPro" id="IPR008948">
    <property type="entry name" value="L-Aspartase-like"/>
</dbReference>
<comment type="catalytic activity">
    <reaction evidence="5 8">
        <text>L-histidine = trans-urocanate + NH4(+)</text>
        <dbReference type="Rhea" id="RHEA:21232"/>
        <dbReference type="ChEBI" id="CHEBI:17771"/>
        <dbReference type="ChEBI" id="CHEBI:28938"/>
        <dbReference type="ChEBI" id="CHEBI:57595"/>
        <dbReference type="EC" id="4.3.1.3"/>
    </reaction>
</comment>
<protein>
    <recommendedName>
        <fullName evidence="2 6">Histidine ammonia-lyase</fullName>
        <ecNumber evidence="2 6">4.3.1.3</ecNumber>
    </recommendedName>
</protein>
<dbReference type="Proteomes" id="UP000503447">
    <property type="component" value="Chromosome"/>
</dbReference>
<dbReference type="Gene3D" id="1.10.275.10">
    <property type="entry name" value="Fumarase/aspartase (N-terminal domain)"/>
    <property type="match status" value="1"/>
</dbReference>
<dbReference type="SUPFAM" id="SSF48557">
    <property type="entry name" value="L-aspartase-like"/>
    <property type="match status" value="1"/>
</dbReference>
<dbReference type="InterPro" id="IPR001106">
    <property type="entry name" value="Aromatic_Lyase"/>
</dbReference>
<dbReference type="PROSITE" id="PS00488">
    <property type="entry name" value="PAL_HISTIDASE"/>
    <property type="match status" value="1"/>
</dbReference>
<dbReference type="InterPro" id="IPR024083">
    <property type="entry name" value="Fumarase/histidase_N"/>
</dbReference>
<evidence type="ECO:0000256" key="7">
    <source>
        <dbReference type="RuleBase" id="RU003954"/>
    </source>
</evidence>
<dbReference type="GO" id="GO:0019556">
    <property type="term" value="P:L-histidine catabolic process to glutamate and formamide"/>
    <property type="evidence" value="ECO:0007669"/>
    <property type="project" value="UniProtKB-UniPathway"/>
</dbReference>
<dbReference type="CDD" id="cd00332">
    <property type="entry name" value="PAL-HAL"/>
    <property type="match status" value="1"/>
</dbReference>
<dbReference type="GO" id="GO:0005737">
    <property type="term" value="C:cytoplasm"/>
    <property type="evidence" value="ECO:0007669"/>
    <property type="project" value="UniProtKB-SubCell"/>
</dbReference>
<dbReference type="RefSeq" id="WP_171470901.1">
    <property type="nucleotide sequence ID" value="NZ_CP053452.2"/>
</dbReference>
<dbReference type="UniPathway" id="UPA00379">
    <property type="reaction ID" value="UER00549"/>
</dbReference>
<evidence type="ECO:0000256" key="5">
    <source>
        <dbReference type="ARBA" id="ARBA00049269"/>
    </source>
</evidence>
<comment type="pathway">
    <text evidence="1 8">Amino-acid degradation; L-histidine degradation into L-glutamate; N-formimidoyl-L-glutamate from L-histidine: step 1/3.</text>
</comment>
<comment type="similarity">
    <text evidence="7">Belongs to the PAL/histidase family.</text>
</comment>
<dbReference type="InterPro" id="IPR005921">
    <property type="entry name" value="HutH"/>
</dbReference>